<evidence type="ECO:0000313" key="3">
    <source>
        <dbReference type="Proteomes" id="UP001631957"/>
    </source>
</evidence>
<evidence type="ECO:0000313" key="2">
    <source>
        <dbReference type="EMBL" id="MFM9613986.1"/>
    </source>
</evidence>
<proteinExistence type="predicted"/>
<name>A0ABW9I219_9ACTN</name>
<dbReference type="Proteomes" id="UP001631957">
    <property type="component" value="Unassembled WGS sequence"/>
</dbReference>
<evidence type="ECO:0000256" key="1">
    <source>
        <dbReference type="SAM" id="SignalP"/>
    </source>
</evidence>
<comment type="caution">
    <text evidence="2">The sequence shown here is derived from an EMBL/GenBank/DDBJ whole genome shotgun (WGS) entry which is preliminary data.</text>
</comment>
<gene>
    <name evidence="2" type="ORF">ACKI18_35540</name>
</gene>
<dbReference type="RefSeq" id="WP_133258246.1">
    <property type="nucleotide sequence ID" value="NZ_JBJVNI010000023.1"/>
</dbReference>
<feature type="chain" id="PRO_5045774452" description="Secreted protein" evidence="1">
    <location>
        <begin position="26"/>
        <end position="94"/>
    </location>
</feature>
<accession>A0ABW9I219</accession>
<evidence type="ECO:0008006" key="4">
    <source>
        <dbReference type="Google" id="ProtNLM"/>
    </source>
</evidence>
<organism evidence="2 3">
    <name type="scientific">Streptomyces niveiscabiei</name>
    <dbReference type="NCBI Taxonomy" id="164115"/>
    <lineage>
        <taxon>Bacteria</taxon>
        <taxon>Bacillati</taxon>
        <taxon>Actinomycetota</taxon>
        <taxon>Actinomycetes</taxon>
        <taxon>Kitasatosporales</taxon>
        <taxon>Streptomycetaceae</taxon>
        <taxon>Streptomyces</taxon>
    </lineage>
</organism>
<dbReference type="EMBL" id="JBJVNI010000023">
    <property type="protein sequence ID" value="MFM9613986.1"/>
    <property type="molecule type" value="Genomic_DNA"/>
</dbReference>
<protein>
    <recommendedName>
        <fullName evidence="4">Secreted protein</fullName>
    </recommendedName>
</protein>
<keyword evidence="3" id="KW-1185">Reference proteome</keyword>
<sequence>MRRRMAAGLLLAVVASGAAATSAAAVTPSTPATSSTVSAPTAKILKSGPREWTASSAECSVRANFWTEQTRFYHFCRYKDGSDGFKAGWWVWEY</sequence>
<feature type="signal peptide" evidence="1">
    <location>
        <begin position="1"/>
        <end position="25"/>
    </location>
</feature>
<reference evidence="2 3" key="1">
    <citation type="submission" date="2024-12" db="EMBL/GenBank/DDBJ databases">
        <title>Forecasting of Potato common scab and diversities of Pathogenic streptomyces spp. in china.</title>
        <authorList>
            <person name="Handique U."/>
            <person name="Wu J."/>
        </authorList>
    </citation>
    <scope>NUCLEOTIDE SEQUENCE [LARGE SCALE GENOMIC DNA]</scope>
    <source>
        <strain evidence="2 3">ZRIMU1530</strain>
    </source>
</reference>
<keyword evidence="1" id="KW-0732">Signal</keyword>